<organism evidence="3 4">
    <name type="scientific">Lithocarpus litseifolius</name>
    <dbReference type="NCBI Taxonomy" id="425828"/>
    <lineage>
        <taxon>Eukaryota</taxon>
        <taxon>Viridiplantae</taxon>
        <taxon>Streptophyta</taxon>
        <taxon>Embryophyta</taxon>
        <taxon>Tracheophyta</taxon>
        <taxon>Spermatophyta</taxon>
        <taxon>Magnoliopsida</taxon>
        <taxon>eudicotyledons</taxon>
        <taxon>Gunneridae</taxon>
        <taxon>Pentapetalae</taxon>
        <taxon>rosids</taxon>
        <taxon>fabids</taxon>
        <taxon>Fagales</taxon>
        <taxon>Fagaceae</taxon>
        <taxon>Lithocarpus</taxon>
    </lineage>
</organism>
<accession>A0AAW2BT37</accession>
<sequence length="326" mass="36397">MMGGDGEEEEIDVGGDEGDERGEEDDEGEVSKEGSSGNDGEGHTRPFILPKIWTVNDFMLTMTAKVFKDLQDCYQIPDHILIRLPRKFEKCYSRKTADVSMYDATFAVRLRLPLTSLHSSVHPLITDKQVAFIYRVLEIPFDERRFKDLITLDTLHAYCGGPEPTPAARRLNAYSRRRNFQDQYKEALRTLNKEVKELTEKVKEEGAKREKEQQAKEAVEKELTVLLGQVETAMVDAVTEFKASQLFINRHQSSLPSSTSPSQLLPPSPATSSPADSSSLSSQVVGRSGFFGSGLARSIDVKPIDQAQKGLTAVRGCRGQQRRIEA</sequence>
<keyword evidence="4" id="KW-1185">Reference proteome</keyword>
<feature type="compositionally biased region" description="Low complexity" evidence="2">
    <location>
        <begin position="252"/>
        <end position="263"/>
    </location>
</feature>
<evidence type="ECO:0000256" key="1">
    <source>
        <dbReference type="SAM" id="Coils"/>
    </source>
</evidence>
<proteinExistence type="predicted"/>
<evidence type="ECO:0000256" key="2">
    <source>
        <dbReference type="SAM" id="MobiDB-lite"/>
    </source>
</evidence>
<name>A0AAW2BT37_9ROSI</name>
<protein>
    <submittedName>
        <fullName evidence="3">Uncharacterized protein</fullName>
    </submittedName>
</protein>
<keyword evidence="1" id="KW-0175">Coiled coil</keyword>
<evidence type="ECO:0000313" key="3">
    <source>
        <dbReference type="EMBL" id="KAK9988496.1"/>
    </source>
</evidence>
<feature type="compositionally biased region" description="Acidic residues" evidence="2">
    <location>
        <begin position="1"/>
        <end position="28"/>
    </location>
</feature>
<dbReference type="AlphaFoldDB" id="A0AAW2BT37"/>
<feature type="region of interest" description="Disordered" evidence="2">
    <location>
        <begin position="252"/>
        <end position="283"/>
    </location>
</feature>
<evidence type="ECO:0000313" key="4">
    <source>
        <dbReference type="Proteomes" id="UP001459277"/>
    </source>
</evidence>
<feature type="coiled-coil region" evidence="1">
    <location>
        <begin position="177"/>
        <end position="229"/>
    </location>
</feature>
<dbReference type="EMBL" id="JAZDWU010000010">
    <property type="protein sequence ID" value="KAK9988496.1"/>
    <property type="molecule type" value="Genomic_DNA"/>
</dbReference>
<gene>
    <name evidence="3" type="ORF">SO802_028735</name>
</gene>
<dbReference type="Proteomes" id="UP001459277">
    <property type="component" value="Unassembled WGS sequence"/>
</dbReference>
<feature type="compositionally biased region" description="Low complexity" evidence="2">
    <location>
        <begin position="270"/>
        <end position="282"/>
    </location>
</feature>
<feature type="region of interest" description="Disordered" evidence="2">
    <location>
        <begin position="1"/>
        <end position="43"/>
    </location>
</feature>
<comment type="caution">
    <text evidence="3">The sequence shown here is derived from an EMBL/GenBank/DDBJ whole genome shotgun (WGS) entry which is preliminary data.</text>
</comment>
<reference evidence="3 4" key="1">
    <citation type="submission" date="2024-01" db="EMBL/GenBank/DDBJ databases">
        <title>A telomere-to-telomere, gap-free genome of sweet tea (Lithocarpus litseifolius).</title>
        <authorList>
            <person name="Zhou J."/>
        </authorList>
    </citation>
    <scope>NUCLEOTIDE SEQUENCE [LARGE SCALE GENOMIC DNA]</scope>
    <source>
        <strain evidence="3">Zhou-2022a</strain>
        <tissue evidence="3">Leaf</tissue>
    </source>
</reference>